<dbReference type="RefSeq" id="WP_073168540.1">
    <property type="nucleotide sequence ID" value="NZ_FQZE01000011.1"/>
</dbReference>
<dbReference type="EMBL" id="FQZE01000011">
    <property type="protein sequence ID" value="SHJ12578.1"/>
    <property type="molecule type" value="Genomic_DNA"/>
</dbReference>
<evidence type="ECO:0000313" key="3">
    <source>
        <dbReference type="Proteomes" id="UP000184050"/>
    </source>
</evidence>
<dbReference type="PANTHER" id="PTHR45947">
    <property type="entry name" value="SULFOQUINOVOSYL TRANSFERASE SQD2"/>
    <property type="match status" value="1"/>
</dbReference>
<dbReference type="CDD" id="cd03801">
    <property type="entry name" value="GT4_PimA-like"/>
    <property type="match status" value="1"/>
</dbReference>
<organism evidence="2 3">
    <name type="scientific">Tangfeifania diversioriginum</name>
    <dbReference type="NCBI Taxonomy" id="1168035"/>
    <lineage>
        <taxon>Bacteria</taxon>
        <taxon>Pseudomonadati</taxon>
        <taxon>Bacteroidota</taxon>
        <taxon>Bacteroidia</taxon>
        <taxon>Marinilabiliales</taxon>
        <taxon>Prolixibacteraceae</taxon>
        <taxon>Tangfeifania</taxon>
    </lineage>
</organism>
<dbReference type="OrthoDB" id="9811239at2"/>
<gene>
    <name evidence="2" type="ORF">SAMN05444280_11193</name>
</gene>
<reference evidence="2 3" key="1">
    <citation type="submission" date="2016-11" db="EMBL/GenBank/DDBJ databases">
        <authorList>
            <person name="Jaros S."/>
            <person name="Januszkiewicz K."/>
            <person name="Wedrychowicz H."/>
        </authorList>
    </citation>
    <scope>NUCLEOTIDE SEQUENCE [LARGE SCALE GENOMIC DNA]</scope>
    <source>
        <strain evidence="2 3">DSM 27063</strain>
    </source>
</reference>
<name>A0A1M6GRP3_9BACT</name>
<dbReference type="PANTHER" id="PTHR45947:SF3">
    <property type="entry name" value="SULFOQUINOVOSYL TRANSFERASE SQD2"/>
    <property type="match status" value="1"/>
</dbReference>
<dbReference type="InterPro" id="IPR001296">
    <property type="entry name" value="Glyco_trans_1"/>
</dbReference>
<evidence type="ECO:0000259" key="1">
    <source>
        <dbReference type="Pfam" id="PF00534"/>
    </source>
</evidence>
<accession>A0A1M6GRP3</accession>
<dbReference type="Pfam" id="PF00534">
    <property type="entry name" value="Glycos_transf_1"/>
    <property type="match status" value="1"/>
</dbReference>
<dbReference type="InterPro" id="IPR050194">
    <property type="entry name" value="Glycosyltransferase_grp1"/>
</dbReference>
<dbReference type="Proteomes" id="UP000184050">
    <property type="component" value="Unassembled WGS sequence"/>
</dbReference>
<protein>
    <submittedName>
        <fullName evidence="2">Glycosyltransferase involved in cell wall bisynthesis</fullName>
    </submittedName>
</protein>
<dbReference type="Gene3D" id="3.40.50.2000">
    <property type="entry name" value="Glycogen Phosphorylase B"/>
    <property type="match status" value="2"/>
</dbReference>
<proteinExistence type="predicted"/>
<sequence length="379" mass="42969">MKICFWGDIASALNGNTSGGGELQLALLAKALVKGGHEVVILDSDTSTDFITTDGIKVIKIKGWNSGLPFIRAFTHRLPKLYNSLKKQQADVYYCRIRDFRHLLAFWAARKVKAKFILGIASDLDVSNFSKRIKYFYLVNRLSLWVMFNGLLTEIIYPLLLRKADLVLVQHSGQRNILLQKSIKSQVFSNIFEQIEIQLKQDQVPDHFVYVGSLDKRKGIVDFYEMVKKSPAYKYKVIGSPRDKTALRIYQKLKKFRNVSLLGKLTQPETLHHIASSKALISTSPMEGFPNVFVEAWACGIPVLSLYVDPGGIIKREKLGFAADGDIDRMIKAMNRLGNQNGLEKRAKTYVKEFHTLTENKIAEISSLFYEVKENSVNV</sequence>
<dbReference type="SUPFAM" id="SSF53756">
    <property type="entry name" value="UDP-Glycosyltransferase/glycogen phosphorylase"/>
    <property type="match status" value="1"/>
</dbReference>
<dbReference type="GO" id="GO:0016757">
    <property type="term" value="F:glycosyltransferase activity"/>
    <property type="evidence" value="ECO:0007669"/>
    <property type="project" value="InterPro"/>
</dbReference>
<keyword evidence="2" id="KW-0808">Transferase</keyword>
<dbReference type="AlphaFoldDB" id="A0A1M6GRP3"/>
<dbReference type="STRING" id="1168035.SAMN05444280_11193"/>
<feature type="domain" description="Glycosyl transferase family 1" evidence="1">
    <location>
        <begin position="198"/>
        <end position="352"/>
    </location>
</feature>
<evidence type="ECO:0000313" key="2">
    <source>
        <dbReference type="EMBL" id="SHJ12578.1"/>
    </source>
</evidence>
<keyword evidence="3" id="KW-1185">Reference proteome</keyword>